<sequence length="56" mass="5244">MLLMLLVAALVAGTAGLLAKAGGATVPNAILTGGAAFAGAVGLLLGLAHFLTGGQK</sequence>
<keyword evidence="1" id="KW-1133">Transmembrane helix</keyword>
<keyword evidence="1" id="KW-0472">Membrane</keyword>
<keyword evidence="3" id="KW-1185">Reference proteome</keyword>
<evidence type="ECO:0000313" key="2">
    <source>
        <dbReference type="EMBL" id="GID73725.1"/>
    </source>
</evidence>
<evidence type="ECO:0000256" key="1">
    <source>
        <dbReference type="SAM" id="Phobius"/>
    </source>
</evidence>
<protein>
    <submittedName>
        <fullName evidence="2">Uncharacterized protein</fullName>
    </submittedName>
</protein>
<proteinExistence type="predicted"/>
<name>A0ABQ3Y1I9_9ACTN</name>
<gene>
    <name evidence="2" type="ORF">Ade02nite_23660</name>
</gene>
<comment type="caution">
    <text evidence="2">The sequence shown here is derived from an EMBL/GenBank/DDBJ whole genome shotgun (WGS) entry which is preliminary data.</text>
</comment>
<evidence type="ECO:0000313" key="3">
    <source>
        <dbReference type="Proteomes" id="UP000609879"/>
    </source>
</evidence>
<accession>A0ABQ3Y1I9</accession>
<dbReference type="Proteomes" id="UP000609879">
    <property type="component" value="Unassembled WGS sequence"/>
</dbReference>
<reference evidence="2 3" key="1">
    <citation type="submission" date="2021-01" db="EMBL/GenBank/DDBJ databases">
        <title>Whole genome shotgun sequence of Actinoplanes deccanensis NBRC 13994.</title>
        <authorList>
            <person name="Komaki H."/>
            <person name="Tamura T."/>
        </authorList>
    </citation>
    <scope>NUCLEOTIDE SEQUENCE [LARGE SCALE GENOMIC DNA]</scope>
    <source>
        <strain evidence="2 3">NBRC 13994</strain>
    </source>
</reference>
<feature type="transmembrane region" description="Helical" evidence="1">
    <location>
        <begin position="29"/>
        <end position="51"/>
    </location>
</feature>
<keyword evidence="1" id="KW-0812">Transmembrane</keyword>
<dbReference type="EMBL" id="BOMI01000037">
    <property type="protein sequence ID" value="GID73725.1"/>
    <property type="molecule type" value="Genomic_DNA"/>
</dbReference>
<organism evidence="2 3">
    <name type="scientific">Paractinoplanes deccanensis</name>
    <dbReference type="NCBI Taxonomy" id="113561"/>
    <lineage>
        <taxon>Bacteria</taxon>
        <taxon>Bacillati</taxon>
        <taxon>Actinomycetota</taxon>
        <taxon>Actinomycetes</taxon>
        <taxon>Micromonosporales</taxon>
        <taxon>Micromonosporaceae</taxon>
        <taxon>Paractinoplanes</taxon>
    </lineage>
</organism>